<feature type="transmembrane region" description="Helical" evidence="5">
    <location>
        <begin position="134"/>
        <end position="158"/>
    </location>
</feature>
<accession>A0ABQ9FZB4</accession>
<dbReference type="InterPro" id="IPR004031">
    <property type="entry name" value="PMP22/EMP/MP20/Claudin"/>
</dbReference>
<proteinExistence type="predicted"/>
<feature type="transmembrane region" description="Helical" evidence="5">
    <location>
        <begin position="75"/>
        <end position="97"/>
    </location>
</feature>
<dbReference type="EMBL" id="JARBDR010000018">
    <property type="protein sequence ID" value="KAJ8322217.1"/>
    <property type="molecule type" value="Genomic_DNA"/>
</dbReference>
<feature type="transmembrane region" description="Helical" evidence="5">
    <location>
        <begin position="12"/>
        <end position="34"/>
    </location>
</feature>
<dbReference type="Pfam" id="PF00822">
    <property type="entry name" value="PMP22_Claudin"/>
    <property type="match status" value="1"/>
</dbReference>
<dbReference type="PANTHER" id="PTHR10671">
    <property type="entry name" value="EPITHELIAL MEMBRANE PROTEIN-RELATED"/>
    <property type="match status" value="1"/>
</dbReference>
<evidence type="ECO:0000256" key="1">
    <source>
        <dbReference type="ARBA" id="ARBA00004141"/>
    </source>
</evidence>
<feature type="transmembrane region" description="Helical" evidence="5">
    <location>
        <begin position="106"/>
        <end position="128"/>
    </location>
</feature>
<name>A0ABQ9FZB4_TEGGR</name>
<evidence type="ECO:0000313" key="6">
    <source>
        <dbReference type="EMBL" id="KAJ8322217.1"/>
    </source>
</evidence>
<keyword evidence="2 5" id="KW-0812">Transmembrane</keyword>
<keyword evidence="4 5" id="KW-0472">Membrane</keyword>
<evidence type="ECO:0000256" key="3">
    <source>
        <dbReference type="ARBA" id="ARBA00022989"/>
    </source>
</evidence>
<comment type="subcellular location">
    <subcellularLocation>
        <location evidence="1">Membrane</location>
        <topology evidence="1">Multi-pass membrane protein</topology>
    </subcellularLocation>
</comment>
<dbReference type="Proteomes" id="UP001217089">
    <property type="component" value="Unassembled WGS sequence"/>
</dbReference>
<comment type="caution">
    <text evidence="6">The sequence shown here is derived from an EMBL/GenBank/DDBJ whole genome shotgun (WGS) entry which is preliminary data.</text>
</comment>
<keyword evidence="3 5" id="KW-1133">Transmembrane helix</keyword>
<sequence>MAGFGSAPTLVKVFFILLIVGILFHIVGFATPYWSDDDYYSHNGLWRSCYYRHVYHGQQCFKTNFSASWFEATQAFQVIGLVAAFIGLILVILFIFVTQTSNNRTVYIIGMVAVLVAAGCTILSIIIFGSKVSALSWSFALAVIGGILYGVAGLLMLINMLKR</sequence>
<keyword evidence="7" id="KW-1185">Reference proteome</keyword>
<gene>
    <name evidence="6" type="ORF">KUTeg_000688</name>
</gene>
<protein>
    <submittedName>
        <fullName evidence="6">Uncharacterized protein</fullName>
    </submittedName>
</protein>
<organism evidence="6 7">
    <name type="scientific">Tegillarca granosa</name>
    <name type="common">Malaysian cockle</name>
    <name type="synonym">Anadara granosa</name>
    <dbReference type="NCBI Taxonomy" id="220873"/>
    <lineage>
        <taxon>Eukaryota</taxon>
        <taxon>Metazoa</taxon>
        <taxon>Spiralia</taxon>
        <taxon>Lophotrochozoa</taxon>
        <taxon>Mollusca</taxon>
        <taxon>Bivalvia</taxon>
        <taxon>Autobranchia</taxon>
        <taxon>Pteriomorphia</taxon>
        <taxon>Arcoida</taxon>
        <taxon>Arcoidea</taxon>
        <taxon>Arcidae</taxon>
        <taxon>Tegillarca</taxon>
    </lineage>
</organism>
<evidence type="ECO:0000256" key="4">
    <source>
        <dbReference type="ARBA" id="ARBA00023136"/>
    </source>
</evidence>
<dbReference type="InterPro" id="IPR050579">
    <property type="entry name" value="PMP-22/EMP/MP20-like"/>
</dbReference>
<evidence type="ECO:0000256" key="5">
    <source>
        <dbReference type="SAM" id="Phobius"/>
    </source>
</evidence>
<evidence type="ECO:0000256" key="2">
    <source>
        <dbReference type="ARBA" id="ARBA00022692"/>
    </source>
</evidence>
<dbReference type="PANTHER" id="PTHR10671:SF108">
    <property type="entry name" value="CLAUDIN FAMILY PROTEIN-RELATED"/>
    <property type="match status" value="1"/>
</dbReference>
<evidence type="ECO:0000313" key="7">
    <source>
        <dbReference type="Proteomes" id="UP001217089"/>
    </source>
</evidence>
<reference evidence="6 7" key="1">
    <citation type="submission" date="2022-12" db="EMBL/GenBank/DDBJ databases">
        <title>Chromosome-level genome of Tegillarca granosa.</title>
        <authorList>
            <person name="Kim J."/>
        </authorList>
    </citation>
    <scope>NUCLEOTIDE SEQUENCE [LARGE SCALE GENOMIC DNA]</scope>
    <source>
        <strain evidence="6">Teg-2019</strain>
        <tissue evidence="6">Adductor muscle</tissue>
    </source>
</reference>
<dbReference type="Gene3D" id="1.20.140.150">
    <property type="match status" value="1"/>
</dbReference>